<reference evidence="1 2" key="1">
    <citation type="submission" date="2019-07" db="EMBL/GenBank/DDBJ databases">
        <title>The Draft Genome Sequence of Rhizobium tropici SARCC-755 Associated with Superior Nodulation on Pigeonpea (Cajanus cajan (L.) Millsp.).</title>
        <authorList>
            <person name="Bopape F.L."/>
            <person name="Hassen A.I."/>
            <person name="Swanevelder Z.H."/>
            <person name="Gwata E.T."/>
        </authorList>
    </citation>
    <scope>NUCLEOTIDE SEQUENCE [LARGE SCALE GENOMIC DNA]</scope>
    <source>
        <strain evidence="1 2">SARCC-755</strain>
    </source>
</reference>
<organism evidence="1 2">
    <name type="scientific">Rhizobium tropici</name>
    <dbReference type="NCBI Taxonomy" id="398"/>
    <lineage>
        <taxon>Bacteria</taxon>
        <taxon>Pseudomonadati</taxon>
        <taxon>Pseudomonadota</taxon>
        <taxon>Alphaproteobacteria</taxon>
        <taxon>Hyphomicrobiales</taxon>
        <taxon>Rhizobiaceae</taxon>
        <taxon>Rhizobium/Agrobacterium group</taxon>
        <taxon>Rhizobium</taxon>
    </lineage>
</organism>
<evidence type="ECO:0000313" key="2">
    <source>
        <dbReference type="Proteomes" id="UP000323608"/>
    </source>
</evidence>
<dbReference type="Proteomes" id="UP000323608">
    <property type="component" value="Unassembled WGS sequence"/>
</dbReference>
<gene>
    <name evidence="1" type="ORF">FP026_11320</name>
</gene>
<sequence>MLFSNGHSGAIFPIAALRHVIIFTAWSNYQPAFLRQGKDGAERGERLRIKGGIDGREGAACPTG</sequence>
<proteinExistence type="predicted"/>
<comment type="caution">
    <text evidence="1">The sequence shown here is derived from an EMBL/GenBank/DDBJ whole genome shotgun (WGS) entry which is preliminary data.</text>
</comment>
<dbReference type="AlphaFoldDB" id="A0A5B0W7L0"/>
<dbReference type="RefSeq" id="WP_149634711.1">
    <property type="nucleotide sequence ID" value="NZ_VNIP01000006.1"/>
</dbReference>
<protein>
    <submittedName>
        <fullName evidence="1">Uncharacterized protein</fullName>
    </submittedName>
</protein>
<dbReference type="EMBL" id="VNIP01000006">
    <property type="protein sequence ID" value="KAA1182652.1"/>
    <property type="molecule type" value="Genomic_DNA"/>
</dbReference>
<accession>A0A5B0W7L0</accession>
<name>A0A5B0W7L0_RHITR</name>
<evidence type="ECO:0000313" key="1">
    <source>
        <dbReference type="EMBL" id="KAA1182652.1"/>
    </source>
</evidence>